<evidence type="ECO:0000313" key="3">
    <source>
        <dbReference type="EnsemblMetazoa" id="OVOC10433.1"/>
    </source>
</evidence>
<keyword evidence="4" id="KW-1185">Reference proteome</keyword>
<dbReference type="InterPro" id="IPR036397">
    <property type="entry name" value="RNaseH_sf"/>
</dbReference>
<protein>
    <recommendedName>
        <fullName evidence="5">Integrase catalytic domain-containing protein</fullName>
    </recommendedName>
</protein>
<proteinExistence type="predicted"/>
<dbReference type="InterPro" id="IPR001584">
    <property type="entry name" value="Integrase_cat-core"/>
</dbReference>
<dbReference type="SUPFAM" id="SSF53098">
    <property type="entry name" value="Ribonuclease H-like"/>
    <property type="match status" value="1"/>
</dbReference>
<reference evidence="4" key="1">
    <citation type="submission" date="2013-10" db="EMBL/GenBank/DDBJ databases">
        <title>Genome sequencing of Onchocerca volvulus.</title>
        <authorList>
            <person name="Cotton J."/>
            <person name="Tsai J."/>
            <person name="Stanley E."/>
            <person name="Tracey A."/>
            <person name="Holroyd N."/>
            <person name="Lustigman S."/>
            <person name="Berriman M."/>
        </authorList>
    </citation>
    <scope>NUCLEOTIDE SEQUENCE</scope>
</reference>
<reference evidence="3" key="2">
    <citation type="submission" date="2022-06" db="UniProtKB">
        <authorList>
            <consortium name="EnsemblMetazoa"/>
        </authorList>
    </citation>
    <scope>IDENTIFICATION</scope>
</reference>
<dbReference type="PANTHER" id="PTHR47331:SF4">
    <property type="entry name" value="PEPTIDASE S1 DOMAIN-CONTAINING PROTEIN"/>
    <property type="match status" value="1"/>
</dbReference>
<dbReference type="Pfam" id="PF00078">
    <property type="entry name" value="RVT_1"/>
    <property type="match status" value="1"/>
</dbReference>
<dbReference type="Pfam" id="PF05380">
    <property type="entry name" value="Peptidase_A17"/>
    <property type="match status" value="1"/>
</dbReference>
<dbReference type="AlphaFoldDB" id="A0A8R1XNI1"/>
<dbReference type="Gene3D" id="1.10.340.70">
    <property type="match status" value="1"/>
</dbReference>
<feature type="domain" description="Reverse transcriptase" evidence="1">
    <location>
        <begin position="1"/>
        <end position="162"/>
    </location>
</feature>
<name>A0A8R1XNI1_ONCVO</name>
<dbReference type="EnsemblMetazoa" id="OVOC10433.1">
    <property type="protein sequence ID" value="OVOC10433.1"/>
    <property type="gene ID" value="WBGene00247242"/>
</dbReference>
<evidence type="ECO:0000313" key="4">
    <source>
        <dbReference type="Proteomes" id="UP000024404"/>
    </source>
</evidence>
<dbReference type="InterPro" id="IPR043128">
    <property type="entry name" value="Rev_trsase/Diguanyl_cyclase"/>
</dbReference>
<feature type="domain" description="Integrase catalytic" evidence="2">
    <location>
        <begin position="623"/>
        <end position="709"/>
    </location>
</feature>
<dbReference type="OMA" id="HENSFHA"/>
<dbReference type="Gene3D" id="3.10.10.10">
    <property type="entry name" value="HIV Type 1 Reverse Transcriptase, subunit A, domain 1"/>
    <property type="match status" value="1"/>
</dbReference>
<dbReference type="PROSITE" id="PS50878">
    <property type="entry name" value="RT_POL"/>
    <property type="match status" value="1"/>
</dbReference>
<dbReference type="EMBL" id="CMVM020000338">
    <property type="status" value="NOT_ANNOTATED_CDS"/>
    <property type="molecule type" value="Genomic_DNA"/>
</dbReference>
<dbReference type="InterPro" id="IPR008042">
    <property type="entry name" value="Retrotrans_Pao"/>
</dbReference>
<dbReference type="PROSITE" id="PS50994">
    <property type="entry name" value="INTEGRASE"/>
    <property type="match status" value="1"/>
</dbReference>
<evidence type="ECO:0000259" key="1">
    <source>
        <dbReference type="PROSITE" id="PS50878"/>
    </source>
</evidence>
<dbReference type="SUPFAM" id="SSF56672">
    <property type="entry name" value="DNA/RNA polymerases"/>
    <property type="match status" value="1"/>
</dbReference>
<dbReference type="PANTHER" id="PTHR47331">
    <property type="entry name" value="PHD-TYPE DOMAIN-CONTAINING PROTEIN"/>
    <property type="match status" value="1"/>
</dbReference>
<accession>A0A8R1XNI1</accession>
<dbReference type="Gene3D" id="3.30.70.270">
    <property type="match status" value="1"/>
</dbReference>
<sequence>MLPSLIGILLRARQGRYLVIADVEKAFLQVSLKREDRDVTRFLWLKDKSKEVTQENLVIFRFARVPFGVVSSPFLLAAVIRHLLTEEHSKLSIEIAKNLYVDNVVLTSESESESIRKAKKAKELFKKAKMQLREFHANHGINIDNEQEMTEKTKVKLLGIEWNNSKDEFTWNWKIPQEGLQTKRQILQFYAGIYDPLGLLSPIILPWKLLIQDLWKKGMSWDENLEPEEMRRCLELERAFNQLEIMEISRWTPQEYSEIHVFVDASEKAMGLAIYARRSSNTPCKPQLIYGKTRLVPKRENTNQSASIPRLELLAVTLGVRALEFIRQEIDVEKTYLWTDSACVLHWLRKPPVGSKYISNRIDEIRRCKEIEYRHVRSSNNPADHASRGLLPQKLKENLLWWNGPSWLWEPKENWPENKVMEESIISVCMSMGLMEKEEIQSQKVMALIDETRFSSLLKLIRTILYVLRFLTKISKEKIRNLRVFSKENFTSKEYEKATQLLVKMAQSNITQKEIEHWGLRRDQNGNWRCVGRLRQAMPQIEDFPYFINRGKFAELIVKHYHENSFHASVHYTWSKMRQRYWIPHGRSYIKKILRKICKGCAMWVVTPFEQPDFPPYPTARVTATQPFETTGVDLFGPITIMENHVKTKRWVALFTCLATRAVHLEVMETMSAEQCIQAFRRFISRRKQPKHIISDNGKNLIAASKLAI</sequence>
<dbReference type="InterPro" id="IPR043502">
    <property type="entry name" value="DNA/RNA_pol_sf"/>
</dbReference>
<dbReference type="Gene3D" id="3.30.420.10">
    <property type="entry name" value="Ribonuclease H-like superfamily/Ribonuclease H"/>
    <property type="match status" value="2"/>
</dbReference>
<dbReference type="InterPro" id="IPR000477">
    <property type="entry name" value="RT_dom"/>
</dbReference>
<dbReference type="Pfam" id="PF17921">
    <property type="entry name" value="Integrase_H2C2"/>
    <property type="match status" value="1"/>
</dbReference>
<dbReference type="InterPro" id="IPR041588">
    <property type="entry name" value="Integrase_H2C2"/>
</dbReference>
<dbReference type="Proteomes" id="UP000024404">
    <property type="component" value="Unassembled WGS sequence"/>
</dbReference>
<evidence type="ECO:0008006" key="5">
    <source>
        <dbReference type="Google" id="ProtNLM"/>
    </source>
</evidence>
<organism evidence="3 4">
    <name type="scientific">Onchocerca volvulus</name>
    <dbReference type="NCBI Taxonomy" id="6282"/>
    <lineage>
        <taxon>Eukaryota</taxon>
        <taxon>Metazoa</taxon>
        <taxon>Ecdysozoa</taxon>
        <taxon>Nematoda</taxon>
        <taxon>Chromadorea</taxon>
        <taxon>Rhabditida</taxon>
        <taxon>Spirurina</taxon>
        <taxon>Spiruromorpha</taxon>
        <taxon>Filarioidea</taxon>
        <taxon>Onchocercidae</taxon>
        <taxon>Onchocerca</taxon>
    </lineage>
</organism>
<dbReference type="InterPro" id="IPR012337">
    <property type="entry name" value="RNaseH-like_sf"/>
</dbReference>
<dbReference type="GO" id="GO:0042575">
    <property type="term" value="C:DNA polymerase complex"/>
    <property type="evidence" value="ECO:0007669"/>
    <property type="project" value="UniProtKB-ARBA"/>
</dbReference>
<dbReference type="GO" id="GO:0015074">
    <property type="term" value="P:DNA integration"/>
    <property type="evidence" value="ECO:0007669"/>
    <property type="project" value="InterPro"/>
</dbReference>
<evidence type="ECO:0000259" key="2">
    <source>
        <dbReference type="PROSITE" id="PS50994"/>
    </source>
</evidence>
<dbReference type="GO" id="GO:0003676">
    <property type="term" value="F:nucleic acid binding"/>
    <property type="evidence" value="ECO:0007669"/>
    <property type="project" value="InterPro"/>
</dbReference>